<dbReference type="RefSeq" id="WP_200609878.1">
    <property type="nucleotide sequence ID" value="NZ_JAEHHL010000006.1"/>
</dbReference>
<name>A0A8J7M862_9RHOB</name>
<gene>
    <name evidence="2" type="ORF">H0I76_10800</name>
</gene>
<keyword evidence="3" id="KW-1185">Reference proteome</keyword>
<protein>
    <submittedName>
        <fullName evidence="2">DUF427 domain-containing protein</fullName>
    </submittedName>
</protein>
<dbReference type="Pfam" id="PF04248">
    <property type="entry name" value="NTP_transf_9"/>
    <property type="match status" value="1"/>
</dbReference>
<dbReference type="Gene3D" id="2.170.150.40">
    <property type="entry name" value="Domain of unknown function (DUF427)"/>
    <property type="match status" value="1"/>
</dbReference>
<comment type="caution">
    <text evidence="2">The sequence shown here is derived from an EMBL/GenBank/DDBJ whole genome shotgun (WGS) entry which is preliminary data.</text>
</comment>
<dbReference type="Proteomes" id="UP000655420">
    <property type="component" value="Unassembled WGS sequence"/>
</dbReference>
<evidence type="ECO:0000313" key="3">
    <source>
        <dbReference type="Proteomes" id="UP000655420"/>
    </source>
</evidence>
<dbReference type="PANTHER" id="PTHR34310">
    <property type="entry name" value="DUF427 DOMAIN PROTEIN (AFU_ORTHOLOGUE AFUA_3G02220)"/>
    <property type="match status" value="1"/>
</dbReference>
<reference evidence="2" key="1">
    <citation type="submission" date="2020-12" db="EMBL/GenBank/DDBJ databases">
        <title>Bacterial taxonomy.</title>
        <authorList>
            <person name="Pan X."/>
        </authorList>
    </citation>
    <scope>NUCLEOTIDE SEQUENCE</scope>
    <source>
        <strain evidence="2">M0105</strain>
    </source>
</reference>
<organism evidence="2 3">
    <name type="scientific">Thermohalobaculum xanthum</name>
    <dbReference type="NCBI Taxonomy" id="2753746"/>
    <lineage>
        <taxon>Bacteria</taxon>
        <taxon>Pseudomonadati</taxon>
        <taxon>Pseudomonadota</taxon>
        <taxon>Alphaproteobacteria</taxon>
        <taxon>Rhodobacterales</taxon>
        <taxon>Paracoccaceae</taxon>
        <taxon>Thermohalobaculum</taxon>
    </lineage>
</organism>
<dbReference type="InterPro" id="IPR007361">
    <property type="entry name" value="DUF427"/>
</dbReference>
<feature type="domain" description="DUF427" evidence="1">
    <location>
        <begin position="15"/>
        <end position="106"/>
    </location>
</feature>
<dbReference type="PANTHER" id="PTHR34310:SF9">
    <property type="entry name" value="BLR5716 PROTEIN"/>
    <property type="match status" value="1"/>
</dbReference>
<proteinExistence type="predicted"/>
<accession>A0A8J7M862</accession>
<dbReference type="InterPro" id="IPR038694">
    <property type="entry name" value="DUF427_sf"/>
</dbReference>
<dbReference type="AlphaFoldDB" id="A0A8J7M862"/>
<sequence length="113" mass="11940">MTDRISLSPAGGTIVVRAGGAVIAESTAAMRLDEAGHAPVFYIPRADIGMEFLDASPTRTVCPHKGEASHFHIMAKSGPIEDAAWSYENPRAGLEAIAGLIAFYPEKAAVEML</sequence>
<evidence type="ECO:0000313" key="2">
    <source>
        <dbReference type="EMBL" id="MBK0399682.1"/>
    </source>
</evidence>
<dbReference type="EMBL" id="JAEHHL010000006">
    <property type="protein sequence ID" value="MBK0399682.1"/>
    <property type="molecule type" value="Genomic_DNA"/>
</dbReference>
<evidence type="ECO:0000259" key="1">
    <source>
        <dbReference type="Pfam" id="PF04248"/>
    </source>
</evidence>